<protein>
    <submittedName>
        <fullName evidence="1">Uncharacterized protein</fullName>
    </submittedName>
</protein>
<sequence>MFQQYCRRNFQQGNNRRFLVRNKNGSAVTTDTIEAISQFINDSNGLVFTPEKFYRIKKDALEDDSKLCLYMKEVMGYLLVYRI</sequence>
<gene>
    <name evidence="1" type="ORF">Glove_236g5</name>
</gene>
<dbReference type="EMBL" id="PQFF01000218">
    <property type="protein sequence ID" value="RHZ72862.1"/>
    <property type="molecule type" value="Genomic_DNA"/>
</dbReference>
<dbReference type="AlphaFoldDB" id="A0A397ID73"/>
<organism evidence="1 2">
    <name type="scientific">Diversispora epigaea</name>
    <dbReference type="NCBI Taxonomy" id="1348612"/>
    <lineage>
        <taxon>Eukaryota</taxon>
        <taxon>Fungi</taxon>
        <taxon>Fungi incertae sedis</taxon>
        <taxon>Mucoromycota</taxon>
        <taxon>Glomeromycotina</taxon>
        <taxon>Glomeromycetes</taxon>
        <taxon>Diversisporales</taxon>
        <taxon>Diversisporaceae</taxon>
        <taxon>Diversispora</taxon>
    </lineage>
</organism>
<name>A0A397ID73_9GLOM</name>
<accession>A0A397ID73</accession>
<evidence type="ECO:0000313" key="1">
    <source>
        <dbReference type="EMBL" id="RHZ72862.1"/>
    </source>
</evidence>
<proteinExistence type="predicted"/>
<reference evidence="1 2" key="1">
    <citation type="submission" date="2018-08" db="EMBL/GenBank/DDBJ databases">
        <title>Genome and evolution of the arbuscular mycorrhizal fungus Diversispora epigaea (formerly Glomus versiforme) and its bacterial endosymbionts.</title>
        <authorList>
            <person name="Sun X."/>
            <person name="Fei Z."/>
            <person name="Harrison M."/>
        </authorList>
    </citation>
    <scope>NUCLEOTIDE SEQUENCE [LARGE SCALE GENOMIC DNA]</scope>
    <source>
        <strain evidence="1 2">IT104</strain>
    </source>
</reference>
<dbReference type="Proteomes" id="UP000266861">
    <property type="component" value="Unassembled WGS sequence"/>
</dbReference>
<keyword evidence="2" id="KW-1185">Reference proteome</keyword>
<comment type="caution">
    <text evidence="1">The sequence shown here is derived from an EMBL/GenBank/DDBJ whole genome shotgun (WGS) entry which is preliminary data.</text>
</comment>
<evidence type="ECO:0000313" key="2">
    <source>
        <dbReference type="Proteomes" id="UP000266861"/>
    </source>
</evidence>